<comment type="similarity">
    <text evidence="1">Belongs to the peptidase S1 family.</text>
</comment>
<evidence type="ECO:0000259" key="6">
    <source>
        <dbReference type="PROSITE" id="PS50240"/>
    </source>
</evidence>
<evidence type="ECO:0000256" key="3">
    <source>
        <dbReference type="ARBA" id="ARBA00022801"/>
    </source>
</evidence>
<protein>
    <recommendedName>
        <fullName evidence="6">Peptidase S1 domain-containing protein</fullName>
    </recommendedName>
</protein>
<evidence type="ECO:0000256" key="5">
    <source>
        <dbReference type="ARBA" id="ARBA00023157"/>
    </source>
</evidence>
<dbReference type="Gene3D" id="2.40.10.10">
    <property type="entry name" value="Trypsin-like serine proteases"/>
    <property type="match status" value="1"/>
</dbReference>
<sequence>MSRILHGRDADIRDHPYQVALITANGNDKKIICGGALVKPTIVFTAAHCTHIQDDTLRPNLSVLVGANSLKDPKGVHHKIHKVVKHPKFTYEVFDNDFSAVFLKKPVVYNDRVQPIEISEEDHGSGVKGVVSGWGLTEFGKPSETLRSLKLELEDWDKCQDYFPKPLHPTITRNHICVKPDEKTTTYGDSGGPLVVNGKLVGLVSFGRMVDQKRKATVFTRVKNFLDIVRNDVEEF</sequence>
<dbReference type="CDD" id="cd00190">
    <property type="entry name" value="Tryp_SPc"/>
    <property type="match status" value="1"/>
</dbReference>
<evidence type="ECO:0000313" key="7">
    <source>
        <dbReference type="EMBL" id="KAL3272661.1"/>
    </source>
</evidence>
<name>A0ABD2N1T0_9CUCU</name>
<gene>
    <name evidence="7" type="ORF">HHI36_014126</name>
</gene>
<dbReference type="PROSITE" id="PS50240">
    <property type="entry name" value="TRYPSIN_DOM"/>
    <property type="match status" value="1"/>
</dbReference>
<keyword evidence="3" id="KW-0378">Hydrolase</keyword>
<dbReference type="EMBL" id="JABFTP020000062">
    <property type="protein sequence ID" value="KAL3272661.1"/>
    <property type="molecule type" value="Genomic_DNA"/>
</dbReference>
<dbReference type="InterPro" id="IPR001314">
    <property type="entry name" value="Peptidase_S1A"/>
</dbReference>
<dbReference type="InterPro" id="IPR001254">
    <property type="entry name" value="Trypsin_dom"/>
</dbReference>
<organism evidence="7 8">
    <name type="scientific">Cryptolaemus montrouzieri</name>
    <dbReference type="NCBI Taxonomy" id="559131"/>
    <lineage>
        <taxon>Eukaryota</taxon>
        <taxon>Metazoa</taxon>
        <taxon>Ecdysozoa</taxon>
        <taxon>Arthropoda</taxon>
        <taxon>Hexapoda</taxon>
        <taxon>Insecta</taxon>
        <taxon>Pterygota</taxon>
        <taxon>Neoptera</taxon>
        <taxon>Endopterygota</taxon>
        <taxon>Coleoptera</taxon>
        <taxon>Polyphaga</taxon>
        <taxon>Cucujiformia</taxon>
        <taxon>Coccinelloidea</taxon>
        <taxon>Coccinellidae</taxon>
        <taxon>Scymninae</taxon>
        <taxon>Scymnini</taxon>
        <taxon>Cryptolaemus</taxon>
    </lineage>
</organism>
<dbReference type="InterPro" id="IPR043504">
    <property type="entry name" value="Peptidase_S1_PA_chymotrypsin"/>
</dbReference>
<dbReference type="Proteomes" id="UP001516400">
    <property type="component" value="Unassembled WGS sequence"/>
</dbReference>
<dbReference type="GO" id="GO:0008236">
    <property type="term" value="F:serine-type peptidase activity"/>
    <property type="evidence" value="ECO:0007669"/>
    <property type="project" value="UniProtKB-KW"/>
</dbReference>
<dbReference type="GO" id="GO:0006508">
    <property type="term" value="P:proteolysis"/>
    <property type="evidence" value="ECO:0007669"/>
    <property type="project" value="UniProtKB-KW"/>
</dbReference>
<evidence type="ECO:0000256" key="2">
    <source>
        <dbReference type="ARBA" id="ARBA00022670"/>
    </source>
</evidence>
<dbReference type="FunFam" id="2.40.10.10:FF:000068">
    <property type="entry name" value="transmembrane protease serine 2"/>
    <property type="match status" value="1"/>
</dbReference>
<reference evidence="7 8" key="1">
    <citation type="journal article" date="2021" name="BMC Biol.">
        <title>Horizontally acquired antibacterial genes associated with adaptive radiation of ladybird beetles.</title>
        <authorList>
            <person name="Li H.S."/>
            <person name="Tang X.F."/>
            <person name="Huang Y.H."/>
            <person name="Xu Z.Y."/>
            <person name="Chen M.L."/>
            <person name="Du X.Y."/>
            <person name="Qiu B.Y."/>
            <person name="Chen P.T."/>
            <person name="Zhang W."/>
            <person name="Slipinski A."/>
            <person name="Escalona H.E."/>
            <person name="Waterhouse R.M."/>
            <person name="Zwick A."/>
            <person name="Pang H."/>
        </authorList>
    </citation>
    <scope>NUCLEOTIDE SEQUENCE [LARGE SCALE GENOMIC DNA]</scope>
    <source>
        <strain evidence="7">SYSU2018</strain>
    </source>
</reference>
<evidence type="ECO:0000313" key="8">
    <source>
        <dbReference type="Proteomes" id="UP001516400"/>
    </source>
</evidence>
<proteinExistence type="inferred from homology"/>
<keyword evidence="8" id="KW-1185">Reference proteome</keyword>
<dbReference type="InterPro" id="IPR033116">
    <property type="entry name" value="TRYPSIN_SER"/>
</dbReference>
<dbReference type="PANTHER" id="PTHR24276:SF91">
    <property type="entry name" value="AT26814P-RELATED"/>
    <property type="match status" value="1"/>
</dbReference>
<dbReference type="PANTHER" id="PTHR24276">
    <property type="entry name" value="POLYSERASE-RELATED"/>
    <property type="match status" value="1"/>
</dbReference>
<evidence type="ECO:0000256" key="1">
    <source>
        <dbReference type="ARBA" id="ARBA00007664"/>
    </source>
</evidence>
<dbReference type="SUPFAM" id="SSF50494">
    <property type="entry name" value="Trypsin-like serine proteases"/>
    <property type="match status" value="1"/>
</dbReference>
<keyword evidence="4" id="KW-0720">Serine protease</keyword>
<comment type="caution">
    <text evidence="7">The sequence shown here is derived from an EMBL/GenBank/DDBJ whole genome shotgun (WGS) entry which is preliminary data.</text>
</comment>
<keyword evidence="2" id="KW-0645">Protease</keyword>
<dbReference type="InterPro" id="IPR050430">
    <property type="entry name" value="Peptidase_S1"/>
</dbReference>
<dbReference type="InterPro" id="IPR009003">
    <property type="entry name" value="Peptidase_S1_PA"/>
</dbReference>
<dbReference type="Pfam" id="PF00089">
    <property type="entry name" value="Trypsin"/>
    <property type="match status" value="1"/>
</dbReference>
<evidence type="ECO:0000256" key="4">
    <source>
        <dbReference type="ARBA" id="ARBA00022825"/>
    </source>
</evidence>
<accession>A0ABD2N1T0</accession>
<dbReference type="PRINTS" id="PR00722">
    <property type="entry name" value="CHYMOTRYPSIN"/>
</dbReference>
<dbReference type="SMART" id="SM00020">
    <property type="entry name" value="Tryp_SPc"/>
    <property type="match status" value="1"/>
</dbReference>
<dbReference type="PROSITE" id="PS00135">
    <property type="entry name" value="TRYPSIN_SER"/>
    <property type="match status" value="1"/>
</dbReference>
<dbReference type="AlphaFoldDB" id="A0ABD2N1T0"/>
<keyword evidence="5" id="KW-1015">Disulfide bond</keyword>
<feature type="domain" description="Peptidase S1" evidence="6">
    <location>
        <begin position="4"/>
        <end position="234"/>
    </location>
</feature>